<accession>A0A8X7BWY4</accession>
<name>A0A8X7BWY4_9ARAC</name>
<gene>
    <name evidence="1" type="primary">NCL1_48757</name>
    <name evidence="1" type="ORF">TNIN_471601</name>
</gene>
<organism evidence="1 2">
    <name type="scientific">Trichonephila inaurata madagascariensis</name>
    <dbReference type="NCBI Taxonomy" id="2747483"/>
    <lineage>
        <taxon>Eukaryota</taxon>
        <taxon>Metazoa</taxon>
        <taxon>Ecdysozoa</taxon>
        <taxon>Arthropoda</taxon>
        <taxon>Chelicerata</taxon>
        <taxon>Arachnida</taxon>
        <taxon>Araneae</taxon>
        <taxon>Araneomorphae</taxon>
        <taxon>Entelegynae</taxon>
        <taxon>Araneoidea</taxon>
        <taxon>Nephilidae</taxon>
        <taxon>Trichonephila</taxon>
        <taxon>Trichonephila inaurata</taxon>
    </lineage>
</organism>
<reference evidence="1" key="1">
    <citation type="submission" date="2020-08" db="EMBL/GenBank/DDBJ databases">
        <title>Multicomponent nature underlies the extraordinary mechanical properties of spider dragline silk.</title>
        <authorList>
            <person name="Kono N."/>
            <person name="Nakamura H."/>
            <person name="Mori M."/>
            <person name="Yoshida Y."/>
            <person name="Ohtoshi R."/>
            <person name="Malay A.D."/>
            <person name="Moran D.A.P."/>
            <person name="Tomita M."/>
            <person name="Numata K."/>
            <person name="Arakawa K."/>
        </authorList>
    </citation>
    <scope>NUCLEOTIDE SEQUENCE</scope>
</reference>
<keyword evidence="2" id="KW-1185">Reference proteome</keyword>
<evidence type="ECO:0000313" key="1">
    <source>
        <dbReference type="EMBL" id="GFY46113.1"/>
    </source>
</evidence>
<dbReference type="OrthoDB" id="10056424at2759"/>
<sequence>MAAILNLTTSVIKVIRHTLDAIHNAANQDLHLVAHLLGPVRKTKTCDLRADYLVVSEQLRTQLRTPMFSEHNPILLTACDKVVEAIGRCILRVNLNGVVQTFKFLVFQQCSHDLILG</sequence>
<dbReference type="Proteomes" id="UP000886998">
    <property type="component" value="Unassembled WGS sequence"/>
</dbReference>
<proteinExistence type="predicted"/>
<dbReference type="AlphaFoldDB" id="A0A8X7BWY4"/>
<evidence type="ECO:0000313" key="2">
    <source>
        <dbReference type="Proteomes" id="UP000886998"/>
    </source>
</evidence>
<protein>
    <submittedName>
        <fullName evidence="1">Uncharacterized protein</fullName>
    </submittedName>
</protein>
<dbReference type="EMBL" id="BMAV01005196">
    <property type="protein sequence ID" value="GFY46113.1"/>
    <property type="molecule type" value="Genomic_DNA"/>
</dbReference>
<comment type="caution">
    <text evidence="1">The sequence shown here is derived from an EMBL/GenBank/DDBJ whole genome shotgun (WGS) entry which is preliminary data.</text>
</comment>